<organism evidence="2 3">
    <name type="scientific">Corynascus novoguineensis</name>
    <dbReference type="NCBI Taxonomy" id="1126955"/>
    <lineage>
        <taxon>Eukaryota</taxon>
        <taxon>Fungi</taxon>
        <taxon>Dikarya</taxon>
        <taxon>Ascomycota</taxon>
        <taxon>Pezizomycotina</taxon>
        <taxon>Sordariomycetes</taxon>
        <taxon>Sordariomycetidae</taxon>
        <taxon>Sordariales</taxon>
        <taxon>Chaetomiaceae</taxon>
        <taxon>Corynascus</taxon>
    </lineage>
</organism>
<protein>
    <submittedName>
        <fullName evidence="2">Uncharacterized protein</fullName>
    </submittedName>
</protein>
<proteinExistence type="predicted"/>
<accession>A0AAN7CLV4</accession>
<evidence type="ECO:0000313" key="3">
    <source>
        <dbReference type="Proteomes" id="UP001303647"/>
    </source>
</evidence>
<dbReference type="AlphaFoldDB" id="A0AAN7CLV4"/>
<feature type="region of interest" description="Disordered" evidence="1">
    <location>
        <begin position="138"/>
        <end position="157"/>
    </location>
</feature>
<reference evidence="2" key="1">
    <citation type="journal article" date="2023" name="Mol. Phylogenet. Evol.">
        <title>Genome-scale phylogeny and comparative genomics of the fungal order Sordariales.</title>
        <authorList>
            <person name="Hensen N."/>
            <person name="Bonometti L."/>
            <person name="Westerberg I."/>
            <person name="Brannstrom I.O."/>
            <person name="Guillou S."/>
            <person name="Cros-Aarteil S."/>
            <person name="Calhoun S."/>
            <person name="Haridas S."/>
            <person name="Kuo A."/>
            <person name="Mondo S."/>
            <person name="Pangilinan J."/>
            <person name="Riley R."/>
            <person name="LaButti K."/>
            <person name="Andreopoulos B."/>
            <person name="Lipzen A."/>
            <person name="Chen C."/>
            <person name="Yan M."/>
            <person name="Daum C."/>
            <person name="Ng V."/>
            <person name="Clum A."/>
            <person name="Steindorff A."/>
            <person name="Ohm R.A."/>
            <person name="Martin F."/>
            <person name="Silar P."/>
            <person name="Natvig D.O."/>
            <person name="Lalanne C."/>
            <person name="Gautier V."/>
            <person name="Ament-Velasquez S.L."/>
            <person name="Kruys A."/>
            <person name="Hutchinson M.I."/>
            <person name="Powell A.J."/>
            <person name="Barry K."/>
            <person name="Miller A.N."/>
            <person name="Grigoriev I.V."/>
            <person name="Debuchy R."/>
            <person name="Gladieux P."/>
            <person name="Hiltunen Thoren M."/>
            <person name="Johannesson H."/>
        </authorList>
    </citation>
    <scope>NUCLEOTIDE SEQUENCE</scope>
    <source>
        <strain evidence="2">CBS 359.72</strain>
    </source>
</reference>
<dbReference type="Proteomes" id="UP001303647">
    <property type="component" value="Unassembled WGS sequence"/>
</dbReference>
<dbReference type="EMBL" id="MU857738">
    <property type="protein sequence ID" value="KAK4244440.1"/>
    <property type="molecule type" value="Genomic_DNA"/>
</dbReference>
<feature type="region of interest" description="Disordered" evidence="1">
    <location>
        <begin position="1"/>
        <end position="34"/>
    </location>
</feature>
<comment type="caution">
    <text evidence="2">The sequence shown here is derived from an EMBL/GenBank/DDBJ whole genome shotgun (WGS) entry which is preliminary data.</text>
</comment>
<reference evidence="2" key="2">
    <citation type="submission" date="2023-05" db="EMBL/GenBank/DDBJ databases">
        <authorList>
            <consortium name="Lawrence Berkeley National Laboratory"/>
            <person name="Steindorff A."/>
            <person name="Hensen N."/>
            <person name="Bonometti L."/>
            <person name="Westerberg I."/>
            <person name="Brannstrom I.O."/>
            <person name="Guillou S."/>
            <person name="Cros-Aarteil S."/>
            <person name="Calhoun S."/>
            <person name="Haridas S."/>
            <person name="Kuo A."/>
            <person name="Mondo S."/>
            <person name="Pangilinan J."/>
            <person name="Riley R."/>
            <person name="Labutti K."/>
            <person name="Andreopoulos B."/>
            <person name="Lipzen A."/>
            <person name="Chen C."/>
            <person name="Yanf M."/>
            <person name="Daum C."/>
            <person name="Ng V."/>
            <person name="Clum A."/>
            <person name="Ohm R."/>
            <person name="Martin F."/>
            <person name="Silar P."/>
            <person name="Natvig D."/>
            <person name="Lalanne C."/>
            <person name="Gautier V."/>
            <person name="Ament-Velasquez S.L."/>
            <person name="Kruys A."/>
            <person name="Hutchinson M.I."/>
            <person name="Powell A.J."/>
            <person name="Barry K."/>
            <person name="Miller A.N."/>
            <person name="Grigoriev I.V."/>
            <person name="Debuchy R."/>
            <person name="Gladieux P."/>
            <person name="Thoren M.H."/>
            <person name="Johannesson H."/>
        </authorList>
    </citation>
    <scope>NUCLEOTIDE SEQUENCE</scope>
    <source>
        <strain evidence="2">CBS 359.72</strain>
    </source>
</reference>
<feature type="compositionally biased region" description="Low complexity" evidence="1">
    <location>
        <begin position="1"/>
        <end position="25"/>
    </location>
</feature>
<sequence>MAGVMSRPTSPSSASAPSASTIATSVGSEQDDETPTVQFTNVRDLFQALDYVSGDILTVTNVSPSNFVDIERERERRGRRVRFRRYLADSRILIITIPTTVHEALHLALYTGRYIGQLVQKGLYESWESIGSATFRVRGHPRGDGGEGDSSGCPIPERAGPDNWPTLVIEAGVSESLDQLHADMRWWFSASNHDVKIVILAKFDHRQHNIILERWEEEGGMLEPVRRQEITISRDRTTDPISYHVTRGPLVLGFKLLFLRDPDPEEGEGDFVISIPDLQWYAHRVWTRVRD</sequence>
<name>A0AAN7CLV4_9PEZI</name>
<gene>
    <name evidence="2" type="ORF">C7999DRAFT_43888</name>
</gene>
<evidence type="ECO:0000313" key="2">
    <source>
        <dbReference type="EMBL" id="KAK4244440.1"/>
    </source>
</evidence>
<keyword evidence="3" id="KW-1185">Reference proteome</keyword>
<evidence type="ECO:0000256" key="1">
    <source>
        <dbReference type="SAM" id="MobiDB-lite"/>
    </source>
</evidence>